<evidence type="ECO:0000313" key="9">
    <source>
        <dbReference type="EMBL" id="XBH04756.1"/>
    </source>
</evidence>
<evidence type="ECO:0000259" key="8">
    <source>
        <dbReference type="PROSITE" id="PS51462"/>
    </source>
</evidence>
<dbReference type="Pfam" id="PF00293">
    <property type="entry name" value="NUDIX"/>
    <property type="match status" value="1"/>
</dbReference>
<comment type="similarity">
    <text evidence="3">Belongs to the Nudix hydrolase family. NudK subfamily.</text>
</comment>
<accession>A0AAU7CJE8</accession>
<evidence type="ECO:0000256" key="3">
    <source>
        <dbReference type="ARBA" id="ARBA00007275"/>
    </source>
</evidence>
<dbReference type="CDD" id="cd03424">
    <property type="entry name" value="NUDIX_ADPRase_Nudt5_UGPPase_Nudt14"/>
    <property type="match status" value="1"/>
</dbReference>
<comment type="catalytic activity">
    <reaction evidence="1">
        <text>GDP-alpha-D-mannose + H2O = alpha-D-mannose 1-phosphate + GMP + 2 H(+)</text>
        <dbReference type="Rhea" id="RHEA:27978"/>
        <dbReference type="ChEBI" id="CHEBI:15377"/>
        <dbReference type="ChEBI" id="CHEBI:15378"/>
        <dbReference type="ChEBI" id="CHEBI:57527"/>
        <dbReference type="ChEBI" id="CHEBI:58115"/>
        <dbReference type="ChEBI" id="CHEBI:58409"/>
    </reaction>
</comment>
<dbReference type="PROSITE" id="PS51462">
    <property type="entry name" value="NUDIX"/>
    <property type="match status" value="1"/>
</dbReference>
<proteinExistence type="inferred from homology"/>
<reference evidence="9" key="1">
    <citation type="submission" date="2024-05" db="EMBL/GenBank/DDBJ databases">
        <title>Planctomycetes of the genus Singulisphaera possess chitinolytic capabilities.</title>
        <authorList>
            <person name="Ivanova A."/>
        </authorList>
    </citation>
    <scope>NUCLEOTIDE SEQUENCE</scope>
    <source>
        <strain evidence="9">Ch08T</strain>
    </source>
</reference>
<sequence length="196" mass="22024">MDELLPESTASWTREGRGEDDQTLEENWLFRMRRERFRSRTSGRVHGFYVMHLADAVNVVALTPDQQLVLVRQFRAGSARDSLETPGGLLEAGELALEAGPRELLEETGYAGDAPRLLGTVWSNPSIMTSRTTTIVVPNVRRIAEPRLDQYEELVVELVPAATIPEMIRDGRIDHSLVVGGLLWWLWSKGTDTLRA</sequence>
<dbReference type="SUPFAM" id="SSF55811">
    <property type="entry name" value="Nudix"/>
    <property type="match status" value="1"/>
</dbReference>
<evidence type="ECO:0000256" key="2">
    <source>
        <dbReference type="ARBA" id="ARBA00001946"/>
    </source>
</evidence>
<name>A0AAU7CJE8_9BACT</name>
<evidence type="ECO:0000256" key="5">
    <source>
        <dbReference type="ARBA" id="ARBA00022801"/>
    </source>
</evidence>
<dbReference type="PANTHER" id="PTHR11839">
    <property type="entry name" value="UDP/ADP-SUGAR PYROPHOSPHATASE"/>
    <property type="match status" value="1"/>
</dbReference>
<dbReference type="EMBL" id="CP155447">
    <property type="protein sequence ID" value="XBH04756.1"/>
    <property type="molecule type" value="Genomic_DNA"/>
</dbReference>
<feature type="domain" description="Nudix hydrolase" evidence="8">
    <location>
        <begin position="52"/>
        <end position="181"/>
    </location>
</feature>
<protein>
    <recommendedName>
        <fullName evidence="4">GDP-mannose pyrophosphatase</fullName>
    </recommendedName>
    <alternativeName>
        <fullName evidence="6">GDP-mannose hydrolase</fullName>
    </alternativeName>
    <alternativeName>
        <fullName evidence="7">GDPMK</fullName>
    </alternativeName>
</protein>
<dbReference type="Gene3D" id="3.90.79.10">
    <property type="entry name" value="Nucleoside Triphosphate Pyrophosphohydrolase"/>
    <property type="match status" value="1"/>
</dbReference>
<evidence type="ECO:0000256" key="1">
    <source>
        <dbReference type="ARBA" id="ARBA00000847"/>
    </source>
</evidence>
<dbReference type="InterPro" id="IPR015797">
    <property type="entry name" value="NUDIX_hydrolase-like_dom_sf"/>
</dbReference>
<dbReference type="AlphaFoldDB" id="A0AAU7CJE8"/>
<dbReference type="GO" id="GO:0005829">
    <property type="term" value="C:cytosol"/>
    <property type="evidence" value="ECO:0007669"/>
    <property type="project" value="TreeGrafter"/>
</dbReference>
<organism evidence="9">
    <name type="scientific">Singulisphaera sp. Ch08</name>
    <dbReference type="NCBI Taxonomy" id="3120278"/>
    <lineage>
        <taxon>Bacteria</taxon>
        <taxon>Pseudomonadati</taxon>
        <taxon>Planctomycetota</taxon>
        <taxon>Planctomycetia</taxon>
        <taxon>Isosphaerales</taxon>
        <taxon>Isosphaeraceae</taxon>
        <taxon>Singulisphaera</taxon>
    </lineage>
</organism>
<evidence type="ECO:0000256" key="6">
    <source>
        <dbReference type="ARBA" id="ARBA00032162"/>
    </source>
</evidence>
<gene>
    <name evidence="9" type="ORF">V5E97_01700</name>
</gene>
<comment type="cofactor">
    <cofactor evidence="2">
        <name>Mg(2+)</name>
        <dbReference type="ChEBI" id="CHEBI:18420"/>
    </cofactor>
</comment>
<dbReference type="RefSeq" id="WP_406697550.1">
    <property type="nucleotide sequence ID" value="NZ_CP155447.1"/>
</dbReference>
<evidence type="ECO:0000256" key="4">
    <source>
        <dbReference type="ARBA" id="ARBA00016377"/>
    </source>
</evidence>
<dbReference type="GO" id="GO:0016787">
    <property type="term" value="F:hydrolase activity"/>
    <property type="evidence" value="ECO:0007669"/>
    <property type="project" value="UniProtKB-KW"/>
</dbReference>
<evidence type="ECO:0000256" key="7">
    <source>
        <dbReference type="ARBA" id="ARBA00032272"/>
    </source>
</evidence>
<dbReference type="InterPro" id="IPR000086">
    <property type="entry name" value="NUDIX_hydrolase_dom"/>
</dbReference>
<dbReference type="PANTHER" id="PTHR11839:SF18">
    <property type="entry name" value="NUDIX HYDROLASE DOMAIN-CONTAINING PROTEIN"/>
    <property type="match status" value="1"/>
</dbReference>
<dbReference type="GO" id="GO:0006753">
    <property type="term" value="P:nucleoside phosphate metabolic process"/>
    <property type="evidence" value="ECO:0007669"/>
    <property type="project" value="TreeGrafter"/>
</dbReference>
<keyword evidence="5 9" id="KW-0378">Hydrolase</keyword>
<dbReference type="GO" id="GO:0019693">
    <property type="term" value="P:ribose phosphate metabolic process"/>
    <property type="evidence" value="ECO:0007669"/>
    <property type="project" value="TreeGrafter"/>
</dbReference>